<accession>A0A8J4YG07</accession>
<gene>
    <name evidence="1" type="ORF">GWK47_034623</name>
</gene>
<organism evidence="1 2">
    <name type="scientific">Chionoecetes opilio</name>
    <name type="common">Atlantic snow crab</name>
    <name type="synonym">Cancer opilio</name>
    <dbReference type="NCBI Taxonomy" id="41210"/>
    <lineage>
        <taxon>Eukaryota</taxon>
        <taxon>Metazoa</taxon>
        <taxon>Ecdysozoa</taxon>
        <taxon>Arthropoda</taxon>
        <taxon>Crustacea</taxon>
        <taxon>Multicrustacea</taxon>
        <taxon>Malacostraca</taxon>
        <taxon>Eumalacostraca</taxon>
        <taxon>Eucarida</taxon>
        <taxon>Decapoda</taxon>
        <taxon>Pleocyemata</taxon>
        <taxon>Brachyura</taxon>
        <taxon>Eubrachyura</taxon>
        <taxon>Majoidea</taxon>
        <taxon>Majidae</taxon>
        <taxon>Chionoecetes</taxon>
    </lineage>
</organism>
<dbReference type="Proteomes" id="UP000770661">
    <property type="component" value="Unassembled WGS sequence"/>
</dbReference>
<protein>
    <submittedName>
        <fullName evidence="1">Uncharacterized protein</fullName>
    </submittedName>
</protein>
<proteinExistence type="predicted"/>
<evidence type="ECO:0000313" key="2">
    <source>
        <dbReference type="Proteomes" id="UP000770661"/>
    </source>
</evidence>
<comment type="caution">
    <text evidence="1">The sequence shown here is derived from an EMBL/GenBank/DDBJ whole genome shotgun (WGS) entry which is preliminary data.</text>
</comment>
<keyword evidence="2" id="KW-1185">Reference proteome</keyword>
<dbReference type="AlphaFoldDB" id="A0A8J4YG07"/>
<evidence type="ECO:0000313" key="1">
    <source>
        <dbReference type="EMBL" id="KAG0727450.1"/>
    </source>
</evidence>
<sequence>MGGHMRTVLTRPLLKPVPQLLQGLRSQAEVGCRTTPRLGTAAGWGGVTLVVFGLVCARLPASFACTSWRILFPLRHRGQRVWPVPGPWMLGKTVKATAGCLVALPAASSAASLPRTPMWLGPQLNLTRRPCAVRPWMWPRMAVVSCTLSIGVRGCRRTCRADMESV</sequence>
<name>A0A8J4YG07_CHIOP</name>
<dbReference type="EMBL" id="JACEEZ010003385">
    <property type="protein sequence ID" value="KAG0727450.1"/>
    <property type="molecule type" value="Genomic_DNA"/>
</dbReference>
<reference evidence="1" key="1">
    <citation type="submission" date="2020-07" db="EMBL/GenBank/DDBJ databases">
        <title>The High-quality genome of the commercially important snow crab, Chionoecetes opilio.</title>
        <authorList>
            <person name="Jeong J.-H."/>
            <person name="Ryu S."/>
        </authorList>
    </citation>
    <scope>NUCLEOTIDE SEQUENCE</scope>
    <source>
        <strain evidence="1">MADBK_172401_WGS</strain>
        <tissue evidence="1">Digestive gland</tissue>
    </source>
</reference>